<organism evidence="1 2">
    <name type="scientific">Peronosclerospora sorghi</name>
    <dbReference type="NCBI Taxonomy" id="230839"/>
    <lineage>
        <taxon>Eukaryota</taxon>
        <taxon>Sar</taxon>
        <taxon>Stramenopiles</taxon>
        <taxon>Oomycota</taxon>
        <taxon>Peronosporomycetes</taxon>
        <taxon>Peronosporales</taxon>
        <taxon>Peronosporaceae</taxon>
        <taxon>Peronosclerospora</taxon>
    </lineage>
</organism>
<accession>A0ACC0VHA1</accession>
<proteinExistence type="predicted"/>
<keyword evidence="2" id="KW-1185">Reference proteome</keyword>
<protein>
    <submittedName>
        <fullName evidence="1">Uncharacterized protein</fullName>
    </submittedName>
</protein>
<dbReference type="Proteomes" id="UP001163321">
    <property type="component" value="Chromosome 9"/>
</dbReference>
<name>A0ACC0VHA1_9STRA</name>
<dbReference type="EMBL" id="CM047588">
    <property type="protein sequence ID" value="KAI9905814.1"/>
    <property type="molecule type" value="Genomic_DNA"/>
</dbReference>
<gene>
    <name evidence="1" type="ORF">PsorP6_013973</name>
</gene>
<evidence type="ECO:0000313" key="1">
    <source>
        <dbReference type="EMBL" id="KAI9905814.1"/>
    </source>
</evidence>
<evidence type="ECO:0000313" key="2">
    <source>
        <dbReference type="Proteomes" id="UP001163321"/>
    </source>
</evidence>
<sequence>MIIIPGFDVVGMEKMIKRNWRTQCFFPAWEIMGQHFRPWIDASSHIHKMLDRKSHRGGKPNLSICGEVTVTKVRDVV</sequence>
<reference evidence="1 2" key="1">
    <citation type="journal article" date="2022" name="bioRxiv">
        <title>The genome of the oomycete Peronosclerospora sorghi, a cosmopolitan pathogen of maize and sorghum, is inflated with dispersed pseudogenes.</title>
        <authorList>
            <person name="Fletcher K."/>
            <person name="Martin F."/>
            <person name="Isakeit T."/>
            <person name="Cavanaugh K."/>
            <person name="Magill C."/>
            <person name="Michelmore R."/>
        </authorList>
    </citation>
    <scope>NUCLEOTIDE SEQUENCE [LARGE SCALE GENOMIC DNA]</scope>
    <source>
        <strain evidence="1">P6</strain>
    </source>
</reference>
<comment type="caution">
    <text evidence="1">The sequence shown here is derived from an EMBL/GenBank/DDBJ whole genome shotgun (WGS) entry which is preliminary data.</text>
</comment>